<accession>A0ABR1SGW6</accession>
<reference evidence="2 3" key="1">
    <citation type="submission" date="2023-01" db="EMBL/GenBank/DDBJ databases">
        <title>Analysis of 21 Apiospora genomes using comparative genomics revels a genus with tremendous synthesis potential of carbohydrate active enzymes and secondary metabolites.</title>
        <authorList>
            <person name="Sorensen T."/>
        </authorList>
    </citation>
    <scope>NUCLEOTIDE SEQUENCE [LARGE SCALE GENOMIC DNA]</scope>
    <source>
        <strain evidence="2 3">CBS 20057</strain>
    </source>
</reference>
<evidence type="ECO:0000313" key="2">
    <source>
        <dbReference type="EMBL" id="KAK8033126.1"/>
    </source>
</evidence>
<feature type="region of interest" description="Disordered" evidence="1">
    <location>
        <begin position="127"/>
        <end position="170"/>
    </location>
</feature>
<gene>
    <name evidence="2" type="ORF">PG991_002524</name>
</gene>
<organism evidence="2 3">
    <name type="scientific">Apiospora marii</name>
    <dbReference type="NCBI Taxonomy" id="335849"/>
    <lineage>
        <taxon>Eukaryota</taxon>
        <taxon>Fungi</taxon>
        <taxon>Dikarya</taxon>
        <taxon>Ascomycota</taxon>
        <taxon>Pezizomycotina</taxon>
        <taxon>Sordariomycetes</taxon>
        <taxon>Xylariomycetidae</taxon>
        <taxon>Amphisphaeriales</taxon>
        <taxon>Apiosporaceae</taxon>
        <taxon>Apiospora</taxon>
    </lineage>
</organism>
<dbReference type="EMBL" id="JAQQWI010000006">
    <property type="protein sequence ID" value="KAK8033126.1"/>
    <property type="molecule type" value="Genomic_DNA"/>
</dbReference>
<keyword evidence="3" id="KW-1185">Reference proteome</keyword>
<dbReference type="Proteomes" id="UP001396898">
    <property type="component" value="Unassembled WGS sequence"/>
</dbReference>
<name>A0ABR1SGW6_9PEZI</name>
<proteinExistence type="predicted"/>
<evidence type="ECO:0000313" key="3">
    <source>
        <dbReference type="Proteomes" id="UP001396898"/>
    </source>
</evidence>
<protein>
    <submittedName>
        <fullName evidence="2">Uncharacterized protein</fullName>
    </submittedName>
</protein>
<comment type="caution">
    <text evidence="2">The sequence shown here is derived from an EMBL/GenBank/DDBJ whole genome shotgun (WGS) entry which is preliminary data.</text>
</comment>
<evidence type="ECO:0000256" key="1">
    <source>
        <dbReference type="SAM" id="MobiDB-lite"/>
    </source>
</evidence>
<feature type="compositionally biased region" description="Polar residues" evidence="1">
    <location>
        <begin position="127"/>
        <end position="162"/>
    </location>
</feature>
<sequence>MSRVHPPVQVHHPELGYRVWDRSPESPSSSYTPAHTLRPHISTLRPRPNTVVVLSPSPKALGNDAVPIRFQSFRGGSLLAVRRTKQETAARPLAHYRRMVTFGVSSAYTFSYIDATSDGLEALSYTMNPNSQIPTPKSQLPNPNSQIPTPKSQLPNPNSQIPTPIPTEDN</sequence>
<feature type="region of interest" description="Disordered" evidence="1">
    <location>
        <begin position="19"/>
        <end position="42"/>
    </location>
</feature>